<sequence length="72" mass="7461">GCGGSRVRWCQGLGCRGGGPGGGSAVLLGKARALVLPGHHGRVGVVVARVWRLVAVSVGRGENLLYLRTDRR</sequence>
<dbReference type="AlphaFoldDB" id="A0A8R7RAZ7"/>
<dbReference type="Proteomes" id="UP000015106">
    <property type="component" value="Chromosome 7"/>
</dbReference>
<name>A0A8R7RAZ7_TRIUA</name>
<protein>
    <submittedName>
        <fullName evidence="1">Uncharacterized protein</fullName>
    </submittedName>
</protein>
<reference evidence="1" key="3">
    <citation type="submission" date="2022-06" db="UniProtKB">
        <authorList>
            <consortium name="EnsemblPlants"/>
        </authorList>
    </citation>
    <scope>IDENTIFICATION</scope>
</reference>
<reference evidence="2" key="1">
    <citation type="journal article" date="2013" name="Nature">
        <title>Draft genome of the wheat A-genome progenitor Triticum urartu.</title>
        <authorList>
            <person name="Ling H.Q."/>
            <person name="Zhao S."/>
            <person name="Liu D."/>
            <person name="Wang J."/>
            <person name="Sun H."/>
            <person name="Zhang C."/>
            <person name="Fan H."/>
            <person name="Li D."/>
            <person name="Dong L."/>
            <person name="Tao Y."/>
            <person name="Gao C."/>
            <person name="Wu H."/>
            <person name="Li Y."/>
            <person name="Cui Y."/>
            <person name="Guo X."/>
            <person name="Zheng S."/>
            <person name="Wang B."/>
            <person name="Yu K."/>
            <person name="Liang Q."/>
            <person name="Yang W."/>
            <person name="Lou X."/>
            <person name="Chen J."/>
            <person name="Feng M."/>
            <person name="Jian J."/>
            <person name="Zhang X."/>
            <person name="Luo G."/>
            <person name="Jiang Y."/>
            <person name="Liu J."/>
            <person name="Wang Z."/>
            <person name="Sha Y."/>
            <person name="Zhang B."/>
            <person name="Wu H."/>
            <person name="Tang D."/>
            <person name="Shen Q."/>
            <person name="Xue P."/>
            <person name="Zou S."/>
            <person name="Wang X."/>
            <person name="Liu X."/>
            <person name="Wang F."/>
            <person name="Yang Y."/>
            <person name="An X."/>
            <person name="Dong Z."/>
            <person name="Zhang K."/>
            <person name="Zhang X."/>
            <person name="Luo M.C."/>
            <person name="Dvorak J."/>
            <person name="Tong Y."/>
            <person name="Wang J."/>
            <person name="Yang H."/>
            <person name="Li Z."/>
            <person name="Wang D."/>
            <person name="Zhang A."/>
            <person name="Wang J."/>
        </authorList>
    </citation>
    <scope>NUCLEOTIDE SEQUENCE</scope>
    <source>
        <strain evidence="2">cv. G1812</strain>
    </source>
</reference>
<dbReference type="Gramene" id="TuG1812G0700005692.01.T01">
    <property type="protein sequence ID" value="TuG1812G0700005692.01.T01"/>
    <property type="gene ID" value="TuG1812G0700005692.01"/>
</dbReference>
<reference evidence="1" key="2">
    <citation type="submission" date="2018-03" db="EMBL/GenBank/DDBJ databases">
        <title>The Triticum urartu genome reveals the dynamic nature of wheat genome evolution.</title>
        <authorList>
            <person name="Ling H."/>
            <person name="Ma B."/>
            <person name="Shi X."/>
            <person name="Liu H."/>
            <person name="Dong L."/>
            <person name="Sun H."/>
            <person name="Cao Y."/>
            <person name="Gao Q."/>
            <person name="Zheng S."/>
            <person name="Li Y."/>
            <person name="Yu Y."/>
            <person name="Du H."/>
            <person name="Qi M."/>
            <person name="Li Y."/>
            <person name="Yu H."/>
            <person name="Cui Y."/>
            <person name="Wang N."/>
            <person name="Chen C."/>
            <person name="Wu H."/>
            <person name="Zhao Y."/>
            <person name="Zhang J."/>
            <person name="Li Y."/>
            <person name="Zhou W."/>
            <person name="Zhang B."/>
            <person name="Hu W."/>
            <person name="Eijk M."/>
            <person name="Tang J."/>
            <person name="Witsenboer H."/>
            <person name="Zhao S."/>
            <person name="Li Z."/>
            <person name="Zhang A."/>
            <person name="Wang D."/>
            <person name="Liang C."/>
        </authorList>
    </citation>
    <scope>NUCLEOTIDE SEQUENCE [LARGE SCALE GENOMIC DNA]</scope>
    <source>
        <strain evidence="1">cv. G1812</strain>
    </source>
</reference>
<proteinExistence type="predicted"/>
<accession>A0A8R7RAZ7</accession>
<keyword evidence="2" id="KW-1185">Reference proteome</keyword>
<evidence type="ECO:0000313" key="2">
    <source>
        <dbReference type="Proteomes" id="UP000015106"/>
    </source>
</evidence>
<organism evidence="1 2">
    <name type="scientific">Triticum urartu</name>
    <name type="common">Red wild einkorn</name>
    <name type="synonym">Crithodium urartu</name>
    <dbReference type="NCBI Taxonomy" id="4572"/>
    <lineage>
        <taxon>Eukaryota</taxon>
        <taxon>Viridiplantae</taxon>
        <taxon>Streptophyta</taxon>
        <taxon>Embryophyta</taxon>
        <taxon>Tracheophyta</taxon>
        <taxon>Spermatophyta</taxon>
        <taxon>Magnoliopsida</taxon>
        <taxon>Liliopsida</taxon>
        <taxon>Poales</taxon>
        <taxon>Poaceae</taxon>
        <taxon>BOP clade</taxon>
        <taxon>Pooideae</taxon>
        <taxon>Triticodae</taxon>
        <taxon>Triticeae</taxon>
        <taxon>Triticinae</taxon>
        <taxon>Triticum</taxon>
    </lineage>
</organism>
<dbReference type="EnsemblPlants" id="TuG1812G0700005692.01.T01">
    <property type="protein sequence ID" value="TuG1812G0700005692.01.T01"/>
    <property type="gene ID" value="TuG1812G0700005692.01"/>
</dbReference>
<evidence type="ECO:0000313" key="1">
    <source>
        <dbReference type="EnsemblPlants" id="TuG1812G0700005692.01.T01"/>
    </source>
</evidence>